<comment type="similarity">
    <text evidence="2">Belongs to the class-I pyridine nucleotide-disulfide oxidoreductase family.</text>
</comment>
<keyword evidence="8" id="KW-1185">Reference proteome</keyword>
<evidence type="ECO:0000256" key="4">
    <source>
        <dbReference type="ARBA" id="ARBA00022827"/>
    </source>
</evidence>
<dbReference type="Pfam" id="PF07992">
    <property type="entry name" value="Pyr_redox_2"/>
    <property type="match status" value="1"/>
</dbReference>
<evidence type="ECO:0000259" key="5">
    <source>
        <dbReference type="Pfam" id="PF02852"/>
    </source>
</evidence>
<dbReference type="PRINTS" id="PR00368">
    <property type="entry name" value="FADPNR"/>
</dbReference>
<dbReference type="PANTHER" id="PTHR43014:SF2">
    <property type="entry name" value="MERCURIC REDUCTASE"/>
    <property type="match status" value="1"/>
</dbReference>
<dbReference type="SUPFAM" id="SSF55424">
    <property type="entry name" value="FAD/NAD-linked reductases, dimerisation (C-terminal) domain"/>
    <property type="match status" value="1"/>
</dbReference>
<protein>
    <submittedName>
        <fullName evidence="7">NAD(P)/FAD-dependent oxidoreductase</fullName>
    </submittedName>
</protein>
<dbReference type="PRINTS" id="PR00411">
    <property type="entry name" value="PNDRDTASEI"/>
</dbReference>
<proteinExistence type="inferred from homology"/>
<dbReference type="SUPFAM" id="SSF51905">
    <property type="entry name" value="FAD/NAD(P)-binding domain"/>
    <property type="match status" value="1"/>
</dbReference>
<dbReference type="Gene3D" id="3.50.50.60">
    <property type="entry name" value="FAD/NAD(P)-binding domain"/>
    <property type="match status" value="2"/>
</dbReference>
<evidence type="ECO:0000313" key="8">
    <source>
        <dbReference type="Proteomes" id="UP001519064"/>
    </source>
</evidence>
<dbReference type="PANTHER" id="PTHR43014">
    <property type="entry name" value="MERCURIC REDUCTASE"/>
    <property type="match status" value="1"/>
</dbReference>
<organism evidence="7 8">
    <name type="scientific">Streptomyces oryzae</name>
    <dbReference type="NCBI Taxonomy" id="1434886"/>
    <lineage>
        <taxon>Bacteria</taxon>
        <taxon>Bacillati</taxon>
        <taxon>Actinomycetota</taxon>
        <taxon>Actinomycetes</taxon>
        <taxon>Kitasatosporales</taxon>
        <taxon>Streptomycetaceae</taxon>
        <taxon>Streptomyces</taxon>
    </lineage>
</organism>
<keyword evidence="4" id="KW-0274">FAD</keyword>
<dbReference type="InterPro" id="IPR004099">
    <property type="entry name" value="Pyr_nucl-diS_OxRdtase_dimer"/>
</dbReference>
<dbReference type="Pfam" id="PF02852">
    <property type="entry name" value="Pyr_redox_dim"/>
    <property type="match status" value="1"/>
</dbReference>
<dbReference type="InterPro" id="IPR016156">
    <property type="entry name" value="FAD/NAD-linked_Rdtase_dimer_sf"/>
</dbReference>
<keyword evidence="3" id="KW-0285">Flavoprotein</keyword>
<comment type="caution">
    <text evidence="7">The sequence shown here is derived from an EMBL/GenBank/DDBJ whole genome shotgun (WGS) entry which is preliminary data.</text>
</comment>
<comment type="cofactor">
    <cofactor evidence="1">
        <name>FAD</name>
        <dbReference type="ChEBI" id="CHEBI:57692"/>
    </cofactor>
</comment>
<accession>A0ABS3XAH8</accession>
<sequence length="463" mass="48356">MVSECDVVVLGMGPGGEAAAGQLAEAGLDVVGVEAELLGGECPYWACVPSKMMVRAGNLLAEARRVPGMAGSARVEPDFPLVHARIRDEATADWDDAAAVERFTRQGGRFVRGRGRFTGQGRVEVESGSGRETFTARRGVLLATGSAPSAPPVSGLGQVPYWTNREAVSAAEAPASMLVLGGGAVGVELAQAYARFGTRVTLIEASERVVSAEEPEAGELLLRVFRDEGLTVRTNARAASARYADGTFTLTLEDGAELSAERLLVATGRRPRLDALDPEALGLEPGARRLEVDAHMRAAPGVWAVGDLVGEGAFTHAAIYQADVAVRAILAEAGLGEPGPGADYRALPHVTFTDPEIGSVGLTEKKARERGLTVRTGLAQVPAGSRGWIHKAGNEGLIKLVEDAERGVLVGATSAGPMGGEVLYGLTVAVRAAVPTTTLRDMMYAYPTFHRSVLEALKDLAAG</sequence>
<dbReference type="EMBL" id="JADKMA010000047">
    <property type="protein sequence ID" value="MBO8192346.1"/>
    <property type="molecule type" value="Genomic_DNA"/>
</dbReference>
<evidence type="ECO:0000256" key="1">
    <source>
        <dbReference type="ARBA" id="ARBA00001974"/>
    </source>
</evidence>
<gene>
    <name evidence="7" type="ORF">ITI46_11810</name>
</gene>
<feature type="domain" description="FAD/NAD(P)-binding" evidence="6">
    <location>
        <begin position="6"/>
        <end position="322"/>
    </location>
</feature>
<evidence type="ECO:0000256" key="3">
    <source>
        <dbReference type="ARBA" id="ARBA00022630"/>
    </source>
</evidence>
<dbReference type="InterPro" id="IPR036188">
    <property type="entry name" value="FAD/NAD-bd_sf"/>
</dbReference>
<dbReference type="InterPro" id="IPR001100">
    <property type="entry name" value="Pyr_nuc-diS_OxRdtase"/>
</dbReference>
<dbReference type="Proteomes" id="UP001519064">
    <property type="component" value="Unassembled WGS sequence"/>
</dbReference>
<reference evidence="7 8" key="1">
    <citation type="submission" date="2020-11" db="EMBL/GenBank/DDBJ databases">
        <title>Streptomyces spirodelae sp. nov., isolated from duckweed.</title>
        <authorList>
            <person name="Saimee Y."/>
            <person name="Duangmal K."/>
        </authorList>
    </citation>
    <scope>NUCLEOTIDE SEQUENCE [LARGE SCALE GENOMIC DNA]</scope>
    <source>
        <strain evidence="7 8">S16-07</strain>
    </source>
</reference>
<dbReference type="Gene3D" id="3.30.390.30">
    <property type="match status" value="1"/>
</dbReference>
<name>A0ABS3XAH8_9ACTN</name>
<evidence type="ECO:0000313" key="7">
    <source>
        <dbReference type="EMBL" id="MBO8192346.1"/>
    </source>
</evidence>
<feature type="domain" description="Pyridine nucleotide-disulphide oxidoreductase dimerisation" evidence="5">
    <location>
        <begin position="348"/>
        <end position="456"/>
    </location>
</feature>
<dbReference type="InterPro" id="IPR023753">
    <property type="entry name" value="FAD/NAD-binding_dom"/>
</dbReference>
<evidence type="ECO:0000259" key="6">
    <source>
        <dbReference type="Pfam" id="PF07992"/>
    </source>
</evidence>
<evidence type="ECO:0000256" key="2">
    <source>
        <dbReference type="ARBA" id="ARBA00007532"/>
    </source>
</evidence>
<dbReference type="PIRSF" id="PIRSF000350">
    <property type="entry name" value="Mercury_reductase_MerA"/>
    <property type="match status" value="1"/>
</dbReference>